<protein>
    <submittedName>
        <fullName evidence="3">Uncharacterized protein</fullName>
    </submittedName>
</protein>
<dbReference type="AlphaFoldDB" id="A0AAE1BP96"/>
<feature type="region of interest" description="Disordered" evidence="1">
    <location>
        <begin position="98"/>
        <end position="117"/>
    </location>
</feature>
<evidence type="ECO:0000256" key="2">
    <source>
        <dbReference type="SAM" id="SignalP"/>
    </source>
</evidence>
<sequence length="521" mass="58248">MGRNAFFDVILRAHWLLVVLWAWSCRTLANPLQLCDVDALRCDVICSFPQLEEQCLRCANRRPMRFGKRSGGGESTTSPMSELLVRKRGTWFAAVGGGGEGGRRKGGGRGGGGGGGGGAEGKVIGLEAGPGNKGLTDILRPHFVISKILLRNSFGKKLAVSEGVDGENQISEGRKARVSDGVMDERNRMMPDKEKLSRVDDGNWIYERNLMRRGGTQLTDGDEEMELTEGDEGTEWTDGDEGNWMEPGVGEMNLDKPQLTSPFLDIPHGAWVYRREQRRRHSAEGPYASVEDLSQNPSLKAVESSKPSLTFWPQHAPEGKVFYKYPLVVDDRSRRPPHALQDRTIPLPLNGDSTETRPLTIHSDYSSTRPLTRRSRRTHHHHHLETGYVPPRLTGTRPLADDYTRRAPSTVSRPKSIRSTSTDPSLDPDDTNLILSPSTRHMNTDSLQNPIMSSISSWPISMSSPDRMTARRRRRRKRRVSVVQEVVEELMGMLDLGVLPVDPKLYGCYDFPYQVLQKLVD</sequence>
<dbReference type="Proteomes" id="UP001286313">
    <property type="component" value="Unassembled WGS sequence"/>
</dbReference>
<feature type="compositionally biased region" description="Basic residues" evidence="1">
    <location>
        <begin position="371"/>
        <end position="383"/>
    </location>
</feature>
<feature type="region of interest" description="Disordered" evidence="1">
    <location>
        <begin position="455"/>
        <end position="476"/>
    </location>
</feature>
<evidence type="ECO:0000256" key="1">
    <source>
        <dbReference type="SAM" id="MobiDB-lite"/>
    </source>
</evidence>
<proteinExistence type="predicted"/>
<organism evidence="3 4">
    <name type="scientific">Petrolisthes cinctipes</name>
    <name type="common">Flat porcelain crab</name>
    <dbReference type="NCBI Taxonomy" id="88211"/>
    <lineage>
        <taxon>Eukaryota</taxon>
        <taxon>Metazoa</taxon>
        <taxon>Ecdysozoa</taxon>
        <taxon>Arthropoda</taxon>
        <taxon>Crustacea</taxon>
        <taxon>Multicrustacea</taxon>
        <taxon>Malacostraca</taxon>
        <taxon>Eumalacostraca</taxon>
        <taxon>Eucarida</taxon>
        <taxon>Decapoda</taxon>
        <taxon>Pleocyemata</taxon>
        <taxon>Anomura</taxon>
        <taxon>Galatheoidea</taxon>
        <taxon>Porcellanidae</taxon>
        <taxon>Petrolisthes</taxon>
    </lineage>
</organism>
<feature type="compositionally biased region" description="Low complexity" evidence="1">
    <location>
        <begin position="455"/>
        <end position="465"/>
    </location>
</feature>
<accession>A0AAE1BP96</accession>
<dbReference type="EMBL" id="JAWQEG010006830">
    <property type="protein sequence ID" value="KAK3853772.1"/>
    <property type="molecule type" value="Genomic_DNA"/>
</dbReference>
<keyword evidence="4" id="KW-1185">Reference proteome</keyword>
<evidence type="ECO:0000313" key="4">
    <source>
        <dbReference type="Proteomes" id="UP001286313"/>
    </source>
</evidence>
<evidence type="ECO:0000313" key="3">
    <source>
        <dbReference type="EMBL" id="KAK3853772.1"/>
    </source>
</evidence>
<feature type="compositionally biased region" description="Gly residues" evidence="1">
    <location>
        <begin position="108"/>
        <end position="117"/>
    </location>
</feature>
<reference evidence="3" key="1">
    <citation type="submission" date="2023-10" db="EMBL/GenBank/DDBJ databases">
        <title>Genome assemblies of two species of porcelain crab, Petrolisthes cinctipes and Petrolisthes manimaculis (Anomura: Porcellanidae).</title>
        <authorList>
            <person name="Angst P."/>
        </authorList>
    </citation>
    <scope>NUCLEOTIDE SEQUENCE</scope>
    <source>
        <strain evidence="3">PB745_01</strain>
        <tissue evidence="3">Gill</tissue>
    </source>
</reference>
<name>A0AAE1BP96_PETCI</name>
<comment type="caution">
    <text evidence="3">The sequence shown here is derived from an EMBL/GenBank/DDBJ whole genome shotgun (WGS) entry which is preliminary data.</text>
</comment>
<keyword evidence="2" id="KW-0732">Signal</keyword>
<feature type="region of interest" description="Disordered" evidence="1">
    <location>
        <begin position="334"/>
        <end position="430"/>
    </location>
</feature>
<gene>
    <name evidence="3" type="ORF">Pcinc_039706</name>
</gene>
<feature type="signal peptide" evidence="2">
    <location>
        <begin position="1"/>
        <end position="29"/>
    </location>
</feature>
<feature type="chain" id="PRO_5041914950" evidence="2">
    <location>
        <begin position="30"/>
        <end position="521"/>
    </location>
</feature>